<keyword evidence="6" id="KW-1048">Host nucleus</keyword>
<dbReference type="InterPro" id="IPR049912">
    <property type="entry name" value="CRESS_DNA_REP"/>
</dbReference>
<evidence type="ECO:0000256" key="15">
    <source>
        <dbReference type="ARBA" id="ARBA00022806"/>
    </source>
</evidence>
<dbReference type="GO" id="GO:0006260">
    <property type="term" value="P:DNA replication"/>
    <property type="evidence" value="ECO:0007669"/>
    <property type="project" value="UniProtKB-KW"/>
</dbReference>
<comment type="cofactor">
    <cofactor evidence="1">
        <name>Mn(2+)</name>
        <dbReference type="ChEBI" id="CHEBI:29035"/>
    </cofactor>
</comment>
<dbReference type="GO" id="GO:0003723">
    <property type="term" value="F:RNA binding"/>
    <property type="evidence" value="ECO:0007669"/>
    <property type="project" value="InterPro"/>
</dbReference>
<keyword evidence="10" id="KW-0540">Nuclease</keyword>
<evidence type="ECO:0000256" key="5">
    <source>
        <dbReference type="ARBA" id="ARBA00014531"/>
    </source>
</evidence>
<reference evidence="24" key="1">
    <citation type="submission" date="2018-01" db="EMBL/GenBank/DDBJ databases">
        <title>A case-control study in search for viruses in malabsorption syndrome affected and healthy chickens.</title>
        <authorList>
            <person name="Lima D.A."/>
            <person name="Roehe P.M."/>
        </authorList>
    </citation>
    <scope>NUCLEOTIDE SEQUENCE [LARGE SCALE GENOMIC DNA]</scope>
    <source>
        <strain evidence="24">RS/BR/2015/4R</strain>
    </source>
</reference>
<dbReference type="GO" id="GO:0003724">
    <property type="term" value="F:RNA helicase activity"/>
    <property type="evidence" value="ECO:0007669"/>
    <property type="project" value="InterPro"/>
</dbReference>
<dbReference type="PROSITE" id="PS52020">
    <property type="entry name" value="CRESS_DNA_REP"/>
    <property type="match status" value="1"/>
</dbReference>
<evidence type="ECO:0000256" key="20">
    <source>
        <dbReference type="ARBA" id="ARBA00030754"/>
    </source>
</evidence>
<evidence type="ECO:0000256" key="17">
    <source>
        <dbReference type="ARBA" id="ARBA00023124"/>
    </source>
</evidence>
<evidence type="ECO:0000256" key="22">
    <source>
        <dbReference type="ARBA" id="ARBA00049360"/>
    </source>
</evidence>
<evidence type="ECO:0000256" key="13">
    <source>
        <dbReference type="ARBA" id="ARBA00022759"/>
    </source>
</evidence>
<accession>A0A346BLF5</accession>
<dbReference type="InterPro" id="IPR000605">
    <property type="entry name" value="Helicase_SF3_ssDNA/RNA_vir"/>
</dbReference>
<evidence type="ECO:0000256" key="9">
    <source>
        <dbReference type="ARBA" id="ARBA00022705"/>
    </source>
</evidence>
<evidence type="ECO:0000256" key="19">
    <source>
        <dbReference type="ARBA" id="ARBA00023268"/>
    </source>
</evidence>
<keyword evidence="16" id="KW-0067">ATP-binding</keyword>
<evidence type="ECO:0000256" key="21">
    <source>
        <dbReference type="ARBA" id="ARBA00032243"/>
    </source>
</evidence>
<dbReference type="Gene3D" id="3.40.50.300">
    <property type="entry name" value="P-loop containing nucleotide triphosphate hydrolases"/>
    <property type="match status" value="1"/>
</dbReference>
<organism evidence="24">
    <name type="scientific">Chicken associated cyclovirus 2</name>
    <dbReference type="NCBI Taxonomy" id="2109365"/>
    <lineage>
        <taxon>Viruses</taxon>
        <taxon>Monodnaviria</taxon>
        <taxon>Shotokuvirae</taxon>
        <taxon>Cressdnaviricota</taxon>
        <taxon>Arfiviricetes</taxon>
        <taxon>Cirlivirales</taxon>
        <taxon>Circoviridae</taxon>
        <taxon>Cyclovirus</taxon>
        <taxon>Cyclovirus naahoohai</taxon>
    </lineage>
</organism>
<dbReference type="Gene3D" id="3.40.1310.20">
    <property type="match status" value="1"/>
</dbReference>
<evidence type="ECO:0000256" key="14">
    <source>
        <dbReference type="ARBA" id="ARBA00022801"/>
    </source>
</evidence>
<evidence type="ECO:0000256" key="12">
    <source>
        <dbReference type="ARBA" id="ARBA00022741"/>
    </source>
</evidence>
<keyword evidence="8" id="KW-0548">Nucleotidyltransferase</keyword>
<dbReference type="GO" id="GO:0042025">
    <property type="term" value="C:host cell nucleus"/>
    <property type="evidence" value="ECO:0007669"/>
    <property type="project" value="UniProtKB-SubCell"/>
</dbReference>
<dbReference type="GeneID" id="41701957"/>
<evidence type="ECO:0000256" key="16">
    <source>
        <dbReference type="ARBA" id="ARBA00022840"/>
    </source>
</evidence>
<keyword evidence="11" id="KW-0479">Metal-binding</keyword>
<dbReference type="InterPro" id="IPR027417">
    <property type="entry name" value="P-loop_NTPase"/>
</dbReference>
<sequence length="245" mass="28677">MLRARRFGSIKKILGHRIHIERSNGSDVDNQKYCSKGGDFWEHGSPQGQGKRNDLISIVEEIKSGTGLVEICENHTESFIRYHSGIEKAYRYIGRGCNDRNWKTKVFTPQTSWGASLMFFLHVFYGATGTGKSRLAALRCSGRRVYYKPHDKWWDGYDGHECVIIDDFYGWIPYDELLRITDRYPHRVAIKGAMIQFLAKDIYITSNKHPRDWYNHLWFQDNQYAALKRRIDEHICMGEGFNKEL</sequence>
<keyword evidence="13" id="KW-0255">Endonuclease</keyword>
<dbReference type="Pfam" id="PF00910">
    <property type="entry name" value="RNA_helicase"/>
    <property type="match status" value="1"/>
</dbReference>
<keyword evidence="17" id="KW-0190">Covalent protein-DNA linkage</keyword>
<dbReference type="KEGG" id="vg:41701957"/>
<comment type="catalytic activity">
    <reaction evidence="22">
        <text>ATP + H2O = ADP + phosphate + H(+)</text>
        <dbReference type="Rhea" id="RHEA:13065"/>
        <dbReference type="ChEBI" id="CHEBI:15377"/>
        <dbReference type="ChEBI" id="CHEBI:15378"/>
        <dbReference type="ChEBI" id="CHEBI:30616"/>
        <dbReference type="ChEBI" id="CHEBI:43474"/>
        <dbReference type="ChEBI" id="CHEBI:456216"/>
    </reaction>
</comment>
<evidence type="ECO:0000256" key="10">
    <source>
        <dbReference type="ARBA" id="ARBA00022722"/>
    </source>
</evidence>
<dbReference type="GO" id="GO:0016779">
    <property type="term" value="F:nucleotidyltransferase activity"/>
    <property type="evidence" value="ECO:0007669"/>
    <property type="project" value="UniProtKB-KW"/>
</dbReference>
<dbReference type="GO" id="GO:0016787">
    <property type="term" value="F:hydrolase activity"/>
    <property type="evidence" value="ECO:0007669"/>
    <property type="project" value="UniProtKB-KW"/>
</dbReference>
<dbReference type="RefSeq" id="YP_009552747.1">
    <property type="nucleotide sequence ID" value="NC_040639.1"/>
</dbReference>
<comment type="subcellular location">
    <subcellularLocation>
        <location evidence="3">Host nucleus</location>
    </subcellularLocation>
</comment>
<dbReference type="EMBL" id="MG846358">
    <property type="protein sequence ID" value="AXL64558.1"/>
    <property type="molecule type" value="Genomic_DNA"/>
</dbReference>
<evidence type="ECO:0000256" key="8">
    <source>
        <dbReference type="ARBA" id="ARBA00022695"/>
    </source>
</evidence>
<evidence type="ECO:0000256" key="11">
    <source>
        <dbReference type="ARBA" id="ARBA00022723"/>
    </source>
</evidence>
<evidence type="ECO:0000313" key="24">
    <source>
        <dbReference type="EMBL" id="AXL64558.1"/>
    </source>
</evidence>
<evidence type="ECO:0000256" key="2">
    <source>
        <dbReference type="ARBA" id="ARBA00001946"/>
    </source>
</evidence>
<proteinExistence type="inferred from homology"/>
<keyword evidence="12" id="KW-0547">Nucleotide-binding</keyword>
<dbReference type="GO" id="GO:0005524">
    <property type="term" value="F:ATP binding"/>
    <property type="evidence" value="ECO:0007669"/>
    <property type="project" value="UniProtKB-KW"/>
</dbReference>
<keyword evidence="7" id="KW-0808">Transferase</keyword>
<name>A0A346BLF5_9CIRC</name>
<evidence type="ECO:0000256" key="1">
    <source>
        <dbReference type="ARBA" id="ARBA00001936"/>
    </source>
</evidence>
<feature type="domain" description="CRESS-DNA virus Rep endonuclease" evidence="23">
    <location>
        <begin position="1"/>
        <end position="46"/>
    </location>
</feature>
<keyword evidence="25" id="KW-1185">Reference proteome</keyword>
<comment type="similarity">
    <text evidence="4">Belongs to the nanoviruses/circoviruses replication-associated protein family.</text>
</comment>
<keyword evidence="15" id="KW-0347">Helicase</keyword>
<dbReference type="GO" id="GO:0046872">
    <property type="term" value="F:metal ion binding"/>
    <property type="evidence" value="ECO:0007669"/>
    <property type="project" value="UniProtKB-KW"/>
</dbReference>
<keyword evidence="14" id="KW-0378">Hydrolase</keyword>
<keyword evidence="18" id="KW-0238">DNA-binding</keyword>
<evidence type="ECO:0000256" key="18">
    <source>
        <dbReference type="ARBA" id="ARBA00023125"/>
    </source>
</evidence>
<evidence type="ECO:0000259" key="23">
    <source>
        <dbReference type="PROSITE" id="PS52020"/>
    </source>
</evidence>
<dbReference type="GO" id="GO:0003677">
    <property type="term" value="F:DNA binding"/>
    <property type="evidence" value="ECO:0007669"/>
    <property type="project" value="UniProtKB-KW"/>
</dbReference>
<protein>
    <recommendedName>
        <fullName evidence="5">Replication-associated protein</fullName>
    </recommendedName>
    <alternativeName>
        <fullName evidence="20">ATP-dependent helicase Rep</fullName>
    </alternativeName>
    <alternativeName>
        <fullName evidence="21">RepP</fullName>
    </alternativeName>
</protein>
<evidence type="ECO:0000256" key="4">
    <source>
        <dbReference type="ARBA" id="ARBA00008545"/>
    </source>
</evidence>
<dbReference type="Proteomes" id="UP000289449">
    <property type="component" value="Genome"/>
</dbReference>
<evidence type="ECO:0000256" key="7">
    <source>
        <dbReference type="ARBA" id="ARBA00022679"/>
    </source>
</evidence>
<keyword evidence="19" id="KW-0511">Multifunctional enzyme</keyword>
<comment type="cofactor">
    <cofactor evidence="2">
        <name>Mg(2+)</name>
        <dbReference type="ChEBI" id="CHEBI:18420"/>
    </cofactor>
</comment>
<dbReference type="SUPFAM" id="SSF52540">
    <property type="entry name" value="P-loop containing nucleoside triphosphate hydrolases"/>
    <property type="match status" value="1"/>
</dbReference>
<dbReference type="GO" id="GO:0004519">
    <property type="term" value="F:endonuclease activity"/>
    <property type="evidence" value="ECO:0007669"/>
    <property type="project" value="UniProtKB-KW"/>
</dbReference>
<evidence type="ECO:0000313" key="25">
    <source>
        <dbReference type="Proteomes" id="UP000289449"/>
    </source>
</evidence>
<evidence type="ECO:0000256" key="3">
    <source>
        <dbReference type="ARBA" id="ARBA00004147"/>
    </source>
</evidence>
<evidence type="ECO:0000256" key="6">
    <source>
        <dbReference type="ARBA" id="ARBA00022562"/>
    </source>
</evidence>
<keyword evidence="9" id="KW-0235">DNA replication</keyword>